<evidence type="ECO:0000259" key="1">
    <source>
        <dbReference type="Pfam" id="PF18495"/>
    </source>
</evidence>
<protein>
    <recommendedName>
        <fullName evidence="1">Antitoxin VbhA domain-containing protein</fullName>
    </recommendedName>
</protein>
<dbReference type="RefSeq" id="WP_184257986.1">
    <property type="nucleotide sequence ID" value="NZ_JACHIO010000016.1"/>
</dbReference>
<dbReference type="EMBL" id="JACHIO010000016">
    <property type="protein sequence ID" value="MBB5065359.1"/>
    <property type="molecule type" value="Genomic_DNA"/>
</dbReference>
<dbReference type="Proteomes" id="UP000584867">
    <property type="component" value="Unassembled WGS sequence"/>
</dbReference>
<dbReference type="InterPro" id="IPR041535">
    <property type="entry name" value="VbhA"/>
</dbReference>
<accession>A0A7W8EB99</accession>
<dbReference type="AlphaFoldDB" id="A0A7W8EB99"/>
<comment type="caution">
    <text evidence="2">The sequence shown here is derived from an EMBL/GenBank/DDBJ whole genome shotgun (WGS) entry which is preliminary data.</text>
</comment>
<organism evidence="2 3">
    <name type="scientific">Granulicella mallensis</name>
    <dbReference type="NCBI Taxonomy" id="940614"/>
    <lineage>
        <taxon>Bacteria</taxon>
        <taxon>Pseudomonadati</taxon>
        <taxon>Acidobacteriota</taxon>
        <taxon>Terriglobia</taxon>
        <taxon>Terriglobales</taxon>
        <taxon>Acidobacteriaceae</taxon>
        <taxon>Granulicella</taxon>
    </lineage>
</organism>
<reference evidence="2 3" key="1">
    <citation type="submission" date="2020-08" db="EMBL/GenBank/DDBJ databases">
        <title>Genomic Encyclopedia of Type Strains, Phase IV (KMG-V): Genome sequencing to study the core and pangenomes of soil and plant-associated prokaryotes.</title>
        <authorList>
            <person name="Whitman W."/>
        </authorList>
    </citation>
    <scope>NUCLEOTIDE SEQUENCE [LARGE SCALE GENOMIC DNA]</scope>
    <source>
        <strain evidence="2 3">X5P3</strain>
    </source>
</reference>
<dbReference type="InterPro" id="IPR043038">
    <property type="entry name" value="VbhA_sf"/>
</dbReference>
<dbReference type="CDD" id="cd11586">
    <property type="entry name" value="VbhA_like"/>
    <property type="match status" value="1"/>
</dbReference>
<gene>
    <name evidence="2" type="ORF">HDF15_003727</name>
</gene>
<evidence type="ECO:0000313" key="2">
    <source>
        <dbReference type="EMBL" id="MBB5065359.1"/>
    </source>
</evidence>
<name>A0A7W8EB99_9BACT</name>
<dbReference type="Gene3D" id="1.10.8.1050">
    <property type="entry name" value="Antitoxin VbhA-like"/>
    <property type="match status" value="1"/>
</dbReference>
<dbReference type="Pfam" id="PF18495">
    <property type="entry name" value="VbhA"/>
    <property type="match status" value="1"/>
</dbReference>
<proteinExistence type="predicted"/>
<dbReference type="InterPro" id="IPR033788">
    <property type="entry name" value="VbhA-like"/>
</dbReference>
<feature type="domain" description="Antitoxin VbhA" evidence="1">
    <location>
        <begin position="12"/>
        <end position="51"/>
    </location>
</feature>
<evidence type="ECO:0000313" key="3">
    <source>
        <dbReference type="Proteomes" id="UP000584867"/>
    </source>
</evidence>
<sequence>MPKISEAEKNRRHRINESVLGTNAMEGLYPDAETLALLQKYEDGELTGEQLSSALNEHALSLVEASRLAGAA</sequence>